<keyword evidence="8" id="KW-0206">Cytoskeleton</keyword>
<comment type="subcellular location">
    <subcellularLocation>
        <location evidence="1">Cytoplasm</location>
        <location evidence="1">Cytoskeleton</location>
        <location evidence="1">Spindle</location>
    </subcellularLocation>
</comment>
<dbReference type="PANTHER" id="PTHR31570:SF1">
    <property type="entry name" value="HAUS AUGMIN-LIKE COMPLEX SUBUNIT 1"/>
    <property type="match status" value="1"/>
</dbReference>
<keyword evidence="5" id="KW-0493">Microtubule</keyword>
<evidence type="ECO:0000256" key="5">
    <source>
        <dbReference type="ARBA" id="ARBA00022701"/>
    </source>
</evidence>
<dbReference type="EMBL" id="JADGJQ010000044">
    <property type="protein sequence ID" value="KAJ3176141.1"/>
    <property type="molecule type" value="Genomic_DNA"/>
</dbReference>
<feature type="region of interest" description="Disordered" evidence="10">
    <location>
        <begin position="1"/>
        <end position="21"/>
    </location>
</feature>
<dbReference type="PANTHER" id="PTHR31570">
    <property type="entry name" value="HAUS AUGMIN-LIKE COMPLEX SUBUNIT 1"/>
    <property type="match status" value="1"/>
</dbReference>
<keyword evidence="4" id="KW-0132">Cell division</keyword>
<sequence length="319" mass="34871">MITAPHTDVADSRPTPAARAADPSALLDALLASYPDLFPNTAATSTTATPPIATHARSDLAAALFTDPPTERLLHGLVECDRAREKLRGVVDEADEWFADAHDRDAKRIQRTLSHIGITPDTLSRNGAANLSLLADLALELRLDTASAACDPATYQIAMSSLVMDGIAADAELAEQEELAREVDAHYSRIDVQCRRADAVLTSLADGEELQRQRTREWTHNARMLEEKGEEYADRLHSVEERIDPSLPSYTPAALLDLADKVDAMQIDLANKRAVLKGFADLPPDPVLAKLKLAQRKMELRGLIERKQEILSSIARGMS</sequence>
<keyword evidence="3" id="KW-0963">Cytoplasm</keyword>
<dbReference type="Pfam" id="PF25762">
    <property type="entry name" value="HAUS1"/>
    <property type="match status" value="1"/>
</dbReference>
<protein>
    <submittedName>
        <fullName evidence="11">HAUS augmin-like complex subunit 1</fullName>
    </submittedName>
</protein>
<evidence type="ECO:0000313" key="11">
    <source>
        <dbReference type="EMBL" id="KAJ3176141.1"/>
    </source>
</evidence>
<dbReference type="GO" id="GO:0051301">
    <property type="term" value="P:cell division"/>
    <property type="evidence" value="ECO:0007669"/>
    <property type="project" value="UniProtKB-KW"/>
</dbReference>
<comment type="similarity">
    <text evidence="2">Belongs to the HAUS1 family.</text>
</comment>
<dbReference type="GO" id="GO:0005874">
    <property type="term" value="C:microtubule"/>
    <property type="evidence" value="ECO:0007669"/>
    <property type="project" value="UniProtKB-KW"/>
</dbReference>
<evidence type="ECO:0000256" key="8">
    <source>
        <dbReference type="ARBA" id="ARBA00023212"/>
    </source>
</evidence>
<dbReference type="GO" id="GO:0005819">
    <property type="term" value="C:spindle"/>
    <property type="evidence" value="ECO:0007669"/>
    <property type="project" value="UniProtKB-SubCell"/>
</dbReference>
<evidence type="ECO:0000313" key="12">
    <source>
        <dbReference type="Proteomes" id="UP001212152"/>
    </source>
</evidence>
<evidence type="ECO:0000256" key="6">
    <source>
        <dbReference type="ARBA" id="ARBA00022776"/>
    </source>
</evidence>
<organism evidence="11 12">
    <name type="scientific">Geranomyces variabilis</name>
    <dbReference type="NCBI Taxonomy" id="109894"/>
    <lineage>
        <taxon>Eukaryota</taxon>
        <taxon>Fungi</taxon>
        <taxon>Fungi incertae sedis</taxon>
        <taxon>Chytridiomycota</taxon>
        <taxon>Chytridiomycota incertae sedis</taxon>
        <taxon>Chytridiomycetes</taxon>
        <taxon>Spizellomycetales</taxon>
        <taxon>Powellomycetaceae</taxon>
        <taxon>Geranomyces</taxon>
    </lineage>
</organism>
<evidence type="ECO:0000256" key="10">
    <source>
        <dbReference type="SAM" id="MobiDB-lite"/>
    </source>
</evidence>
<evidence type="ECO:0000256" key="7">
    <source>
        <dbReference type="ARBA" id="ARBA00023054"/>
    </source>
</evidence>
<keyword evidence="9" id="KW-0131">Cell cycle</keyword>
<keyword evidence="6" id="KW-0498">Mitosis</keyword>
<dbReference type="GO" id="GO:0051225">
    <property type="term" value="P:spindle assembly"/>
    <property type="evidence" value="ECO:0007669"/>
    <property type="project" value="InterPro"/>
</dbReference>
<keyword evidence="7" id="KW-0175">Coiled coil</keyword>
<reference evidence="11" key="1">
    <citation type="submission" date="2020-05" db="EMBL/GenBank/DDBJ databases">
        <title>Phylogenomic resolution of chytrid fungi.</title>
        <authorList>
            <person name="Stajich J.E."/>
            <person name="Amses K."/>
            <person name="Simmons R."/>
            <person name="Seto K."/>
            <person name="Myers J."/>
            <person name="Bonds A."/>
            <person name="Quandt C.A."/>
            <person name="Barry K."/>
            <person name="Liu P."/>
            <person name="Grigoriev I."/>
            <person name="Longcore J.E."/>
            <person name="James T.Y."/>
        </authorList>
    </citation>
    <scope>NUCLEOTIDE SEQUENCE</scope>
    <source>
        <strain evidence="11">JEL0379</strain>
    </source>
</reference>
<dbReference type="AlphaFoldDB" id="A0AAD5XP43"/>
<feature type="compositionally biased region" description="Low complexity" evidence="10">
    <location>
        <begin position="12"/>
        <end position="21"/>
    </location>
</feature>
<evidence type="ECO:0000256" key="3">
    <source>
        <dbReference type="ARBA" id="ARBA00022490"/>
    </source>
</evidence>
<gene>
    <name evidence="11" type="primary">HAUS1</name>
    <name evidence="11" type="ORF">HDU87_005518</name>
</gene>
<name>A0AAD5XP43_9FUNG</name>
<evidence type="ECO:0000256" key="9">
    <source>
        <dbReference type="ARBA" id="ARBA00023306"/>
    </source>
</evidence>
<dbReference type="GO" id="GO:0005829">
    <property type="term" value="C:cytosol"/>
    <property type="evidence" value="ECO:0007669"/>
    <property type="project" value="TreeGrafter"/>
</dbReference>
<evidence type="ECO:0000256" key="2">
    <source>
        <dbReference type="ARBA" id="ARBA00005479"/>
    </source>
</evidence>
<dbReference type="GO" id="GO:0070652">
    <property type="term" value="C:HAUS complex"/>
    <property type="evidence" value="ECO:0007669"/>
    <property type="project" value="InterPro"/>
</dbReference>
<dbReference type="InterPro" id="IPR026243">
    <property type="entry name" value="HAUS1"/>
</dbReference>
<evidence type="ECO:0000256" key="1">
    <source>
        <dbReference type="ARBA" id="ARBA00004186"/>
    </source>
</evidence>
<accession>A0AAD5XP43</accession>
<comment type="caution">
    <text evidence="11">The sequence shown here is derived from an EMBL/GenBank/DDBJ whole genome shotgun (WGS) entry which is preliminary data.</text>
</comment>
<keyword evidence="12" id="KW-1185">Reference proteome</keyword>
<proteinExistence type="inferred from homology"/>
<evidence type="ECO:0000256" key="4">
    <source>
        <dbReference type="ARBA" id="ARBA00022618"/>
    </source>
</evidence>
<dbReference type="Proteomes" id="UP001212152">
    <property type="component" value="Unassembled WGS sequence"/>
</dbReference>